<dbReference type="InterPro" id="IPR051781">
    <property type="entry name" value="Metallo-dep_Hydrolase"/>
</dbReference>
<feature type="domain" description="Amidohydrolase-related" evidence="1">
    <location>
        <begin position="54"/>
        <end position="408"/>
    </location>
</feature>
<dbReference type="PANTHER" id="PTHR43135">
    <property type="entry name" value="ALPHA-D-RIBOSE 1-METHYLPHOSPHONATE 5-TRIPHOSPHATE DIPHOSPHATASE"/>
    <property type="match status" value="1"/>
</dbReference>
<evidence type="ECO:0000259" key="1">
    <source>
        <dbReference type="Pfam" id="PF01979"/>
    </source>
</evidence>
<sequence>MADSFIVSDVRIFTGEDVIENGFVVVSDSKIKSFDSGPAPKDSTATVISKPGHTLLPGLIDAHIHADKGNPLALTQALRFGVTTVMDMHNEPRNISKLSTLAAESKEAADIKFALLGACIENGWPVPVVTAHDKSAETMAEIAAWPRLTNGEEAAAYVASAVAGGASYIKLMHESGTAMGQQFAHPTQELQEAVVRAAHEHGKPAVAHATCLADTLTVLRAGVDGLTHTFCDQPPTQELTDAYKANNAWVNPTLAALGSLTKEGQAIAERFAHDPRVEGRIDEGGKQRLCQCMGFSAGIGKVEYGYESVRQLKAAGIDVICGSDSAGPALGTAFGLSIHHELYLMVTYCGFTPQEALRSATSVTARRFGFNDRGQIAEGLKADLTLVEGNPLENIDATLNLRSVWRDGHQLAL</sequence>
<dbReference type="EMBL" id="MU001691">
    <property type="protein sequence ID" value="KAF2454523.1"/>
    <property type="molecule type" value="Genomic_DNA"/>
</dbReference>
<keyword evidence="3" id="KW-1185">Reference proteome</keyword>
<gene>
    <name evidence="2" type="ORF">BDY21DRAFT_326189</name>
</gene>
<dbReference type="InterPro" id="IPR032466">
    <property type="entry name" value="Metal_Hydrolase"/>
</dbReference>
<name>A0A6A6NTD1_9PEZI</name>
<accession>A0A6A6NTD1</accession>
<reference evidence="2" key="1">
    <citation type="journal article" date="2020" name="Stud. Mycol.">
        <title>101 Dothideomycetes genomes: a test case for predicting lifestyles and emergence of pathogens.</title>
        <authorList>
            <person name="Haridas S."/>
            <person name="Albert R."/>
            <person name="Binder M."/>
            <person name="Bloem J."/>
            <person name="Labutti K."/>
            <person name="Salamov A."/>
            <person name="Andreopoulos B."/>
            <person name="Baker S."/>
            <person name="Barry K."/>
            <person name="Bills G."/>
            <person name="Bluhm B."/>
            <person name="Cannon C."/>
            <person name="Castanera R."/>
            <person name="Culley D."/>
            <person name="Daum C."/>
            <person name="Ezra D."/>
            <person name="Gonzalez J."/>
            <person name="Henrissat B."/>
            <person name="Kuo A."/>
            <person name="Liang C."/>
            <person name="Lipzen A."/>
            <person name="Lutzoni F."/>
            <person name="Magnuson J."/>
            <person name="Mondo S."/>
            <person name="Nolan M."/>
            <person name="Ohm R."/>
            <person name="Pangilinan J."/>
            <person name="Park H.-J."/>
            <person name="Ramirez L."/>
            <person name="Alfaro M."/>
            <person name="Sun H."/>
            <person name="Tritt A."/>
            <person name="Yoshinaga Y."/>
            <person name="Zwiers L.-H."/>
            <person name="Turgeon B."/>
            <person name="Goodwin S."/>
            <person name="Spatafora J."/>
            <person name="Crous P."/>
            <person name="Grigoriev I."/>
        </authorList>
    </citation>
    <scope>NUCLEOTIDE SEQUENCE</scope>
    <source>
        <strain evidence="2">ATCC 16933</strain>
    </source>
</reference>
<proteinExistence type="predicted"/>
<evidence type="ECO:0000313" key="2">
    <source>
        <dbReference type="EMBL" id="KAF2454523.1"/>
    </source>
</evidence>
<dbReference type="Gene3D" id="2.30.40.10">
    <property type="entry name" value="Urease, subunit C, domain 1"/>
    <property type="match status" value="1"/>
</dbReference>
<dbReference type="SUPFAM" id="SSF51556">
    <property type="entry name" value="Metallo-dependent hydrolases"/>
    <property type="match status" value="1"/>
</dbReference>
<dbReference type="InterPro" id="IPR006680">
    <property type="entry name" value="Amidohydro-rel"/>
</dbReference>
<dbReference type="PANTHER" id="PTHR43135:SF3">
    <property type="entry name" value="ALPHA-D-RIBOSE 1-METHYLPHOSPHONATE 5-TRIPHOSPHATE DIPHOSPHATASE"/>
    <property type="match status" value="1"/>
</dbReference>
<dbReference type="Proteomes" id="UP000799766">
    <property type="component" value="Unassembled WGS sequence"/>
</dbReference>
<dbReference type="AlphaFoldDB" id="A0A6A6NTD1"/>
<dbReference type="GO" id="GO:0016810">
    <property type="term" value="F:hydrolase activity, acting on carbon-nitrogen (but not peptide) bonds"/>
    <property type="evidence" value="ECO:0007669"/>
    <property type="project" value="InterPro"/>
</dbReference>
<dbReference type="Gene3D" id="3.40.50.10910">
    <property type="entry name" value="Amidohydrolase"/>
    <property type="match status" value="1"/>
</dbReference>
<dbReference type="OrthoDB" id="5595695at2759"/>
<dbReference type="Gene3D" id="1.20.58.520">
    <property type="entry name" value="Amidohydrolase"/>
    <property type="match status" value="1"/>
</dbReference>
<evidence type="ECO:0000313" key="3">
    <source>
        <dbReference type="Proteomes" id="UP000799766"/>
    </source>
</evidence>
<dbReference type="InterPro" id="IPR011059">
    <property type="entry name" value="Metal-dep_hydrolase_composite"/>
</dbReference>
<protein>
    <recommendedName>
        <fullName evidence="1">Amidohydrolase-related domain-containing protein</fullName>
    </recommendedName>
</protein>
<organism evidence="2 3">
    <name type="scientific">Lineolata rhizophorae</name>
    <dbReference type="NCBI Taxonomy" id="578093"/>
    <lineage>
        <taxon>Eukaryota</taxon>
        <taxon>Fungi</taxon>
        <taxon>Dikarya</taxon>
        <taxon>Ascomycota</taxon>
        <taxon>Pezizomycotina</taxon>
        <taxon>Dothideomycetes</taxon>
        <taxon>Dothideomycetes incertae sedis</taxon>
        <taxon>Lineolatales</taxon>
        <taxon>Lineolataceae</taxon>
        <taxon>Lineolata</taxon>
    </lineage>
</organism>
<dbReference type="Gene3D" id="3.30.110.90">
    <property type="entry name" value="Amidohydrolase"/>
    <property type="match status" value="1"/>
</dbReference>
<dbReference type="SUPFAM" id="SSF51338">
    <property type="entry name" value="Composite domain of metallo-dependent hydrolases"/>
    <property type="match status" value="1"/>
</dbReference>
<dbReference type="Pfam" id="PF01979">
    <property type="entry name" value="Amidohydro_1"/>
    <property type="match status" value="1"/>
</dbReference>